<gene>
    <name evidence="1" type="ORF">F383_15715</name>
</gene>
<accession>A0A0B0NI27</accession>
<organism evidence="1 2">
    <name type="scientific">Gossypium arboreum</name>
    <name type="common">Tree cotton</name>
    <name type="synonym">Gossypium nanking</name>
    <dbReference type="NCBI Taxonomy" id="29729"/>
    <lineage>
        <taxon>Eukaryota</taxon>
        <taxon>Viridiplantae</taxon>
        <taxon>Streptophyta</taxon>
        <taxon>Embryophyta</taxon>
        <taxon>Tracheophyta</taxon>
        <taxon>Spermatophyta</taxon>
        <taxon>Magnoliopsida</taxon>
        <taxon>eudicotyledons</taxon>
        <taxon>Gunneridae</taxon>
        <taxon>Pentapetalae</taxon>
        <taxon>rosids</taxon>
        <taxon>malvids</taxon>
        <taxon>Malvales</taxon>
        <taxon>Malvaceae</taxon>
        <taxon>Malvoideae</taxon>
        <taxon>Gossypium</taxon>
    </lineage>
</organism>
<evidence type="ECO:0000313" key="1">
    <source>
        <dbReference type="EMBL" id="KHG10726.1"/>
    </source>
</evidence>
<name>A0A0B0NI27_GOSAR</name>
<dbReference type="EMBL" id="KN394477">
    <property type="protein sequence ID" value="KHG10726.1"/>
    <property type="molecule type" value="Genomic_DNA"/>
</dbReference>
<sequence length="17" mass="2057">MGCLLGFKRRLDTYNNR</sequence>
<protein>
    <submittedName>
        <fullName evidence="1">Uncharacterized protein</fullName>
    </submittedName>
</protein>
<dbReference type="Proteomes" id="UP000032142">
    <property type="component" value="Unassembled WGS sequence"/>
</dbReference>
<reference evidence="2" key="1">
    <citation type="submission" date="2014-09" db="EMBL/GenBank/DDBJ databases">
        <authorList>
            <person name="Mudge J."/>
            <person name="Ramaraj T."/>
            <person name="Lindquist I.E."/>
            <person name="Bharti A.K."/>
            <person name="Sundararajan A."/>
            <person name="Cameron C.T."/>
            <person name="Woodward J.E."/>
            <person name="May G.D."/>
            <person name="Brubaker C."/>
            <person name="Broadhvest J."/>
            <person name="Wilkins T.A."/>
        </authorList>
    </citation>
    <scope>NUCLEOTIDE SEQUENCE</scope>
    <source>
        <strain evidence="2">cv. AKA8401</strain>
    </source>
</reference>
<evidence type="ECO:0000313" key="2">
    <source>
        <dbReference type="Proteomes" id="UP000032142"/>
    </source>
</evidence>
<keyword evidence="2" id="KW-1185">Reference proteome</keyword>
<dbReference type="AlphaFoldDB" id="A0A0B0NI27"/>
<proteinExistence type="predicted"/>